<evidence type="ECO:0000256" key="1">
    <source>
        <dbReference type="SAM" id="MobiDB-lite"/>
    </source>
</evidence>
<gene>
    <name evidence="3" type="ORF">F0U60_08595</name>
</gene>
<keyword evidence="2" id="KW-0812">Transmembrane</keyword>
<organism evidence="3 4">
    <name type="scientific">Archangium minus</name>
    <dbReference type="NCBI Taxonomy" id="83450"/>
    <lineage>
        <taxon>Bacteria</taxon>
        <taxon>Pseudomonadati</taxon>
        <taxon>Myxococcota</taxon>
        <taxon>Myxococcia</taxon>
        <taxon>Myxococcales</taxon>
        <taxon>Cystobacterineae</taxon>
        <taxon>Archangiaceae</taxon>
        <taxon>Archangium</taxon>
    </lineage>
</organism>
<feature type="transmembrane region" description="Helical" evidence="2">
    <location>
        <begin position="20"/>
        <end position="41"/>
    </location>
</feature>
<keyword evidence="4" id="KW-1185">Reference proteome</keyword>
<keyword evidence="2" id="KW-0472">Membrane</keyword>
<name>A0ABY9WMV1_9BACT</name>
<dbReference type="EMBL" id="CP043494">
    <property type="protein sequence ID" value="WNG44157.1"/>
    <property type="molecule type" value="Genomic_DNA"/>
</dbReference>
<feature type="transmembrane region" description="Helical" evidence="2">
    <location>
        <begin position="175"/>
        <end position="194"/>
    </location>
</feature>
<evidence type="ECO:0000313" key="3">
    <source>
        <dbReference type="EMBL" id="WNG44157.1"/>
    </source>
</evidence>
<sequence length="220" mass="24342">MPGQEMAKEGVKSVGGFFRAFDIAFFMPGAIVLFAIGWFHFDKLAHSTQFQQLARAWGSDSARNWLLALMVAIALIIATFVAGLFCHALVRLGCSLAERLGNKKKKHPYRSLVDQLFNHDKPPNPPAAGPGTPEYDREASELSIYLWNLSTLGWNLAVAFLLVPLIGWWRWGVGVPFWLLVAAAIALLGSDFRYHSVKLGQKKKTERRATGAAEALPHTP</sequence>
<feature type="region of interest" description="Disordered" evidence="1">
    <location>
        <begin position="116"/>
        <end position="135"/>
    </location>
</feature>
<reference evidence="3 4" key="1">
    <citation type="submission" date="2019-08" db="EMBL/GenBank/DDBJ databases">
        <title>Archangium and Cystobacter genomes.</title>
        <authorList>
            <person name="Chen I.-C.K."/>
            <person name="Wielgoss S."/>
        </authorList>
    </citation>
    <scope>NUCLEOTIDE SEQUENCE [LARGE SCALE GENOMIC DNA]</scope>
    <source>
        <strain evidence="3 4">Cbm 6</strain>
    </source>
</reference>
<protein>
    <submittedName>
        <fullName evidence="3">Uncharacterized protein</fullName>
    </submittedName>
</protein>
<proteinExistence type="predicted"/>
<feature type="transmembrane region" description="Helical" evidence="2">
    <location>
        <begin position="65"/>
        <end position="90"/>
    </location>
</feature>
<dbReference type="Proteomes" id="UP001611383">
    <property type="component" value="Chromosome"/>
</dbReference>
<evidence type="ECO:0000256" key="2">
    <source>
        <dbReference type="SAM" id="Phobius"/>
    </source>
</evidence>
<accession>A0ABY9WMV1</accession>
<dbReference type="RefSeq" id="WP_395816404.1">
    <property type="nucleotide sequence ID" value="NZ_CP043494.1"/>
</dbReference>
<feature type="transmembrane region" description="Helical" evidence="2">
    <location>
        <begin position="145"/>
        <end position="169"/>
    </location>
</feature>
<evidence type="ECO:0000313" key="4">
    <source>
        <dbReference type="Proteomes" id="UP001611383"/>
    </source>
</evidence>
<keyword evidence="2" id="KW-1133">Transmembrane helix</keyword>